<dbReference type="Pfam" id="PF03417">
    <property type="entry name" value="AAT"/>
    <property type="match status" value="1"/>
</dbReference>
<dbReference type="Proteomes" id="UP001297600">
    <property type="component" value="Unassembled WGS sequence"/>
</dbReference>
<feature type="region of interest" description="Disordered" evidence="1">
    <location>
        <begin position="257"/>
        <end position="290"/>
    </location>
</feature>
<dbReference type="EMBL" id="JAKNCT010000003">
    <property type="protein sequence ID" value="MCG5030503.1"/>
    <property type="molecule type" value="Genomic_DNA"/>
</dbReference>
<protein>
    <submittedName>
        <fullName evidence="4">C45 family peptidase</fullName>
    </submittedName>
</protein>
<proteinExistence type="predicted"/>
<feature type="signal peptide" evidence="2">
    <location>
        <begin position="1"/>
        <end position="21"/>
    </location>
</feature>
<comment type="caution">
    <text evidence="4">The sequence shown here is derived from an EMBL/GenBank/DDBJ whole genome shotgun (WGS) entry which is preliminary data.</text>
</comment>
<name>A0ABS9MR61_9BURK</name>
<evidence type="ECO:0000313" key="4">
    <source>
        <dbReference type="EMBL" id="MCG5030503.1"/>
    </source>
</evidence>
<evidence type="ECO:0000313" key="5">
    <source>
        <dbReference type="Proteomes" id="UP001297600"/>
    </source>
</evidence>
<feature type="domain" description="Peptidase C45 hydrolase" evidence="3">
    <location>
        <begin position="35"/>
        <end position="245"/>
    </location>
</feature>
<evidence type="ECO:0000259" key="3">
    <source>
        <dbReference type="Pfam" id="PF03417"/>
    </source>
</evidence>
<keyword evidence="2" id="KW-0732">Signal</keyword>
<keyword evidence="5" id="KW-1185">Reference proteome</keyword>
<feature type="compositionally biased region" description="Basic and acidic residues" evidence="1">
    <location>
        <begin position="257"/>
        <end position="271"/>
    </location>
</feature>
<dbReference type="InterPro" id="IPR005079">
    <property type="entry name" value="Peptidase_C45_hydrolase"/>
</dbReference>
<organism evidence="4 5">
    <name type="scientific">Mesosutterella porci</name>
    <dbReference type="NCBI Taxonomy" id="2915351"/>
    <lineage>
        <taxon>Bacteria</taxon>
        <taxon>Pseudomonadati</taxon>
        <taxon>Pseudomonadota</taxon>
        <taxon>Betaproteobacteria</taxon>
        <taxon>Burkholderiales</taxon>
        <taxon>Sutterellaceae</taxon>
        <taxon>Mesosutterella</taxon>
    </lineage>
</organism>
<dbReference type="RefSeq" id="WP_237978157.1">
    <property type="nucleotide sequence ID" value="NZ_JAKNCT010000003.1"/>
</dbReference>
<feature type="chain" id="PRO_5046978272" evidence="2">
    <location>
        <begin position="22"/>
        <end position="290"/>
    </location>
</feature>
<evidence type="ECO:0000256" key="2">
    <source>
        <dbReference type="SAM" id="SignalP"/>
    </source>
</evidence>
<accession>A0ABS9MR61</accession>
<evidence type="ECO:0000256" key="1">
    <source>
        <dbReference type="SAM" id="MobiDB-lite"/>
    </source>
</evidence>
<reference evidence="4 5" key="1">
    <citation type="submission" date="2022-02" db="EMBL/GenBank/DDBJ databases">
        <title>Mesosutterella porci, a novel member of the family Sutterellaceae from pig feces.</title>
        <authorList>
            <person name="Wylensek D."/>
            <person name="Clavel T."/>
        </authorList>
    </citation>
    <scope>NUCLEOTIDE SEQUENCE [LARGE SCALE GENOMIC DNA]</scope>
    <source>
        <strain evidence="5">oilRF-744-wt-GAM-9</strain>
    </source>
</reference>
<dbReference type="Gene3D" id="3.60.60.10">
    <property type="entry name" value="Penicillin V Acylase, Chain A"/>
    <property type="match status" value="1"/>
</dbReference>
<gene>
    <name evidence="4" type="ORF">MAF45_03460</name>
</gene>
<sequence>MRMKPALLSLFLLAASPAALPCTLYGAAGAAAGGGTLMAKVRDQLPGSQVLRTVVPEKGYAYRGLFVGKRPTFNMGINSAGLAAGLSTAGSVPKKKRLSYPRFRGPAGERPLEYLMERCATVEEALAAKEVFDHPANFILADRTEVAIVEVLPDLTRTVRRVKNGTAAHTNHYIEPGSERFNEKIGESSAARLSRIRSLLASRKAFSLQDFIAMGHDRTAGPDDSIWRTGEAHRERTIAFMVVRIPASGAPQLHLEWEEQKDDPHSLRSVDETPFPKAPGGVALPAGSEK</sequence>